<evidence type="ECO:0000313" key="2">
    <source>
        <dbReference type="Proteomes" id="UP000325811"/>
    </source>
</evidence>
<proteinExistence type="predicted"/>
<dbReference type="AlphaFoldDB" id="A0A5Q4ZIM9"/>
<keyword evidence="2" id="KW-1185">Reference proteome</keyword>
<name>A0A5Q4ZIM9_9BURK</name>
<reference evidence="1 2" key="1">
    <citation type="submission" date="2019-08" db="EMBL/GenBank/DDBJ databases">
        <authorList>
            <person name="Herpell B J."/>
        </authorList>
    </citation>
    <scope>NUCLEOTIDE SEQUENCE [LARGE SCALE GENOMIC DNA]</scope>
    <source>
        <strain evidence="2">Msb3</strain>
    </source>
</reference>
<dbReference type="Proteomes" id="UP000325811">
    <property type="component" value="Chromosome I"/>
</dbReference>
<accession>A0A5Q4ZIM9</accession>
<dbReference type="RefSeq" id="WP_232064093.1">
    <property type="nucleotide sequence ID" value="NZ_LR699553.1"/>
</dbReference>
<protein>
    <submittedName>
        <fullName evidence="1">Uncharacterized protein</fullName>
    </submittedName>
</protein>
<sequence>MLDKLSPSLRASLCEAANDPDMLGPDRTNLPHLKNPQLGTLRWAGEYEPVSPHLHTGAKPQDDLLFTEANFGKIAFVLKEGGTSLRVCRSCQTLKRRRS</sequence>
<dbReference type="KEGG" id="pdio:PDMSB3_0656"/>
<dbReference type="EMBL" id="LR699553">
    <property type="protein sequence ID" value="VVD27118.1"/>
    <property type="molecule type" value="Genomic_DNA"/>
</dbReference>
<organism evidence="1 2">
    <name type="scientific">Paraburkholderia dioscoreae</name>
    <dbReference type="NCBI Taxonomy" id="2604047"/>
    <lineage>
        <taxon>Bacteria</taxon>
        <taxon>Pseudomonadati</taxon>
        <taxon>Pseudomonadota</taxon>
        <taxon>Betaproteobacteria</taxon>
        <taxon>Burkholderiales</taxon>
        <taxon>Burkholderiaceae</taxon>
        <taxon>Paraburkholderia</taxon>
    </lineage>
</organism>
<evidence type="ECO:0000313" key="1">
    <source>
        <dbReference type="EMBL" id="VVD27118.1"/>
    </source>
</evidence>
<gene>
    <name evidence="1" type="ORF">PDMSB3_0656</name>
</gene>